<comment type="caution">
    <text evidence="2">The sequence shown here is derived from an EMBL/GenBank/DDBJ whole genome shotgun (WGS) entry which is preliminary data.</text>
</comment>
<feature type="chain" id="PRO_5037956755" evidence="1">
    <location>
        <begin position="25"/>
        <end position="265"/>
    </location>
</feature>
<proteinExistence type="predicted"/>
<dbReference type="InterPro" id="IPR019613">
    <property type="entry name" value="DUF4198"/>
</dbReference>
<evidence type="ECO:0000313" key="3">
    <source>
        <dbReference type="Proteomes" id="UP000664096"/>
    </source>
</evidence>
<evidence type="ECO:0000313" key="2">
    <source>
        <dbReference type="EMBL" id="MBN9670165.1"/>
    </source>
</evidence>
<organism evidence="2 3">
    <name type="scientific">Roseibium aggregatum</name>
    <dbReference type="NCBI Taxonomy" id="187304"/>
    <lineage>
        <taxon>Bacteria</taxon>
        <taxon>Pseudomonadati</taxon>
        <taxon>Pseudomonadota</taxon>
        <taxon>Alphaproteobacteria</taxon>
        <taxon>Hyphomicrobiales</taxon>
        <taxon>Stappiaceae</taxon>
        <taxon>Roseibium</taxon>
    </lineage>
</organism>
<reference evidence="2" key="1">
    <citation type="submission" date="2020-12" db="EMBL/GenBank/DDBJ databases">
        <title>Oil enriched cultivation method for isolating marine PHA-producing bacteria.</title>
        <authorList>
            <person name="Zheng W."/>
            <person name="Yu S."/>
            <person name="Huang Y."/>
        </authorList>
    </citation>
    <scope>NUCLEOTIDE SEQUENCE</scope>
    <source>
        <strain evidence="2">SY-2-12</strain>
    </source>
</reference>
<protein>
    <submittedName>
        <fullName evidence="2">DUF4198 domain-containing protein</fullName>
    </submittedName>
</protein>
<dbReference type="Pfam" id="PF10670">
    <property type="entry name" value="DUF4198"/>
    <property type="match status" value="1"/>
</dbReference>
<dbReference type="AlphaFoldDB" id="A0A939EE59"/>
<evidence type="ECO:0000256" key="1">
    <source>
        <dbReference type="SAM" id="SignalP"/>
    </source>
</evidence>
<dbReference type="RefSeq" id="WP_207139675.1">
    <property type="nucleotide sequence ID" value="NZ_JAEKJZ010000001.1"/>
</dbReference>
<keyword evidence="1" id="KW-0732">Signal</keyword>
<sequence length="265" mass="28955">MTLRKLGFAALCAATLFTPIAAQAHFQLVYTPDVNLQKAGDTPLKLIFWHPFENGHVMDMAEPLEFYAVHRGEKIDLKDSLKPITFTGTENEAAAYDASLPVKRSGDYVLVVEPAPYYEESEDIYIQQITKSYLNRNEIPTDWMEAQGLATEILPLNRPTNIVAGSTFTGRVLAEGKPVAGAEIEIEYMAAEPDMAANKPLAPKASPMPGGAVVAISDENGYFTFGIPKAGFWGFAALGSGPVKEHEGKELSQDAVIWVRAYDVE</sequence>
<feature type="signal peptide" evidence="1">
    <location>
        <begin position="1"/>
        <end position="24"/>
    </location>
</feature>
<dbReference type="EMBL" id="JAEKJZ010000001">
    <property type="protein sequence ID" value="MBN9670165.1"/>
    <property type="molecule type" value="Genomic_DNA"/>
</dbReference>
<accession>A0A939EE59</accession>
<gene>
    <name evidence="2" type="ORF">JF539_07425</name>
</gene>
<name>A0A939EE59_9HYPH</name>
<dbReference type="Proteomes" id="UP000664096">
    <property type="component" value="Unassembled WGS sequence"/>
</dbReference>